<feature type="transmembrane region" description="Helical" evidence="1">
    <location>
        <begin position="21"/>
        <end position="43"/>
    </location>
</feature>
<dbReference type="RefSeq" id="WP_095991720.1">
    <property type="nucleotide sequence ID" value="NZ_CP022098.1"/>
</dbReference>
<sequence length="108" mass="11360">MAVQYDPKIIAQHAQALYRRASRIVFTSGIMGLIMGAGALGVASNNSPSNTVLTLVGALFGTLIGISIGRGRAFVYQLQAQQALCQVEIESNTRRAVALTSAPPVKSD</sequence>
<keyword evidence="1" id="KW-0472">Membrane</keyword>
<organism evidence="2 3">
    <name type="scientific">Cystobacter fuscus</name>
    <dbReference type="NCBI Taxonomy" id="43"/>
    <lineage>
        <taxon>Bacteria</taxon>
        <taxon>Pseudomonadati</taxon>
        <taxon>Myxococcota</taxon>
        <taxon>Myxococcia</taxon>
        <taxon>Myxococcales</taxon>
        <taxon>Cystobacterineae</taxon>
        <taxon>Archangiaceae</taxon>
        <taxon>Cystobacter</taxon>
    </lineage>
</organism>
<evidence type="ECO:0000313" key="2">
    <source>
        <dbReference type="EMBL" id="ATB34655.1"/>
    </source>
</evidence>
<accession>A0A250ISC3</accession>
<evidence type="ECO:0000256" key="1">
    <source>
        <dbReference type="SAM" id="Phobius"/>
    </source>
</evidence>
<protein>
    <submittedName>
        <fullName evidence="2">Uncharacterized protein</fullName>
    </submittedName>
</protein>
<keyword evidence="1" id="KW-0812">Transmembrane</keyword>
<evidence type="ECO:0000313" key="3">
    <source>
        <dbReference type="Proteomes" id="UP000217257"/>
    </source>
</evidence>
<feature type="transmembrane region" description="Helical" evidence="1">
    <location>
        <begin position="49"/>
        <end position="69"/>
    </location>
</feature>
<reference evidence="2 3" key="1">
    <citation type="submission" date="2017-06" db="EMBL/GenBank/DDBJ databases">
        <title>Sequencing and comparative analysis of myxobacterial genomes.</title>
        <authorList>
            <person name="Rupp O."/>
            <person name="Goesmann A."/>
            <person name="Sogaard-Andersen L."/>
        </authorList>
    </citation>
    <scope>NUCLEOTIDE SEQUENCE [LARGE SCALE GENOMIC DNA]</scope>
    <source>
        <strain evidence="2 3">DSM 52655</strain>
    </source>
</reference>
<dbReference type="EMBL" id="CP022098">
    <property type="protein sequence ID" value="ATB34655.1"/>
    <property type="molecule type" value="Genomic_DNA"/>
</dbReference>
<dbReference type="KEGG" id="cfus:CYFUS_000062"/>
<dbReference type="Proteomes" id="UP000217257">
    <property type="component" value="Chromosome"/>
</dbReference>
<keyword evidence="1" id="KW-1133">Transmembrane helix</keyword>
<gene>
    <name evidence="2" type="ORF">CYFUS_000062</name>
</gene>
<proteinExistence type="predicted"/>
<name>A0A250ISC3_9BACT</name>
<dbReference type="AlphaFoldDB" id="A0A250ISC3"/>